<evidence type="ECO:0000313" key="2">
    <source>
        <dbReference type="Proteomes" id="UP001497497"/>
    </source>
</evidence>
<dbReference type="GO" id="GO:0043066">
    <property type="term" value="P:negative regulation of apoptotic process"/>
    <property type="evidence" value="ECO:0007669"/>
    <property type="project" value="TreeGrafter"/>
</dbReference>
<protein>
    <submittedName>
        <fullName evidence="1">Uncharacterized protein</fullName>
    </submittedName>
</protein>
<dbReference type="AlphaFoldDB" id="A0AAV2HXD4"/>
<reference evidence="1 2" key="1">
    <citation type="submission" date="2024-04" db="EMBL/GenBank/DDBJ databases">
        <authorList>
            <consortium name="Genoscope - CEA"/>
            <person name="William W."/>
        </authorList>
    </citation>
    <scope>NUCLEOTIDE SEQUENCE [LARGE SCALE GENOMIC DNA]</scope>
</reference>
<dbReference type="InterPro" id="IPR050784">
    <property type="entry name" value="IAP"/>
</dbReference>
<comment type="caution">
    <text evidence="1">The sequence shown here is derived from an EMBL/GenBank/DDBJ whole genome shotgun (WGS) entry which is preliminary data.</text>
</comment>
<dbReference type="GO" id="GO:0031398">
    <property type="term" value="P:positive regulation of protein ubiquitination"/>
    <property type="evidence" value="ECO:0007669"/>
    <property type="project" value="TreeGrafter"/>
</dbReference>
<organism evidence="1 2">
    <name type="scientific">Lymnaea stagnalis</name>
    <name type="common">Great pond snail</name>
    <name type="synonym">Helix stagnalis</name>
    <dbReference type="NCBI Taxonomy" id="6523"/>
    <lineage>
        <taxon>Eukaryota</taxon>
        <taxon>Metazoa</taxon>
        <taxon>Spiralia</taxon>
        <taxon>Lophotrochozoa</taxon>
        <taxon>Mollusca</taxon>
        <taxon>Gastropoda</taxon>
        <taxon>Heterobranchia</taxon>
        <taxon>Euthyneura</taxon>
        <taxon>Panpulmonata</taxon>
        <taxon>Hygrophila</taxon>
        <taxon>Lymnaeoidea</taxon>
        <taxon>Lymnaeidae</taxon>
        <taxon>Lymnaea</taxon>
    </lineage>
</organism>
<keyword evidence="2" id="KW-1185">Reference proteome</keyword>
<dbReference type="PROSITE" id="PS01282">
    <property type="entry name" value="BIR_REPEAT_1"/>
    <property type="match status" value="1"/>
</dbReference>
<proteinExistence type="predicted"/>
<dbReference type="EMBL" id="CAXITT010000289">
    <property type="protein sequence ID" value="CAL1538191.1"/>
    <property type="molecule type" value="Genomic_DNA"/>
</dbReference>
<dbReference type="PROSITE" id="PS50143">
    <property type="entry name" value="BIR_REPEAT_2"/>
    <property type="match status" value="1"/>
</dbReference>
<dbReference type="GO" id="GO:0005737">
    <property type="term" value="C:cytoplasm"/>
    <property type="evidence" value="ECO:0007669"/>
    <property type="project" value="TreeGrafter"/>
</dbReference>
<gene>
    <name evidence="1" type="ORF">GSLYS_00012012001</name>
</gene>
<dbReference type="PANTHER" id="PTHR10044">
    <property type="entry name" value="INHIBITOR OF APOPTOSIS"/>
    <property type="match status" value="1"/>
</dbReference>
<dbReference type="InterPro" id="IPR001370">
    <property type="entry name" value="BIR_rpt"/>
</dbReference>
<accession>A0AAV2HXD4</accession>
<sequence length="122" mass="14074">MFNGNNSNPRFGIETKPDARDFLPKRKEYSSFEERKRTFEGWPVVFLTAERLAAAGFWYLGEGDRVRCFFCGGGVRNWLPEDDPMSEHRRIFPTCGFVSMATENGDEQLQSINIKKANKSRL</sequence>
<dbReference type="Proteomes" id="UP001497497">
    <property type="component" value="Unassembled WGS sequence"/>
</dbReference>
<name>A0AAV2HXD4_LYMST</name>
<dbReference type="PANTHER" id="PTHR10044:SF139">
    <property type="entry name" value="DEATH-ASSOCIATED INHIBITOR OF APOPTOSIS 2"/>
    <property type="match status" value="1"/>
</dbReference>
<dbReference type="Pfam" id="PF00653">
    <property type="entry name" value="BIR"/>
    <property type="match status" value="1"/>
</dbReference>
<dbReference type="GO" id="GO:0061630">
    <property type="term" value="F:ubiquitin protein ligase activity"/>
    <property type="evidence" value="ECO:0007669"/>
    <property type="project" value="TreeGrafter"/>
</dbReference>
<evidence type="ECO:0000313" key="1">
    <source>
        <dbReference type="EMBL" id="CAL1538191.1"/>
    </source>
</evidence>
<dbReference type="SMART" id="SM00238">
    <property type="entry name" value="BIR"/>
    <property type="match status" value="1"/>
</dbReference>
<dbReference type="Gene3D" id="1.10.1170.10">
    <property type="entry name" value="Inhibitor Of Apoptosis Protein (2mihbC-IAP-1), Chain A"/>
    <property type="match status" value="1"/>
</dbReference>
<dbReference type="SUPFAM" id="SSF57924">
    <property type="entry name" value="Inhibitor of apoptosis (IAP) repeat"/>
    <property type="match status" value="1"/>
</dbReference>
<dbReference type="GO" id="GO:0051726">
    <property type="term" value="P:regulation of cell cycle"/>
    <property type="evidence" value="ECO:0007669"/>
    <property type="project" value="TreeGrafter"/>
</dbReference>
<dbReference type="GO" id="GO:0043027">
    <property type="term" value="F:cysteine-type endopeptidase inhibitor activity involved in apoptotic process"/>
    <property type="evidence" value="ECO:0007669"/>
    <property type="project" value="TreeGrafter"/>
</dbReference>
<dbReference type="CDD" id="cd00022">
    <property type="entry name" value="BIR"/>
    <property type="match status" value="1"/>
</dbReference>
<dbReference type="GO" id="GO:0005634">
    <property type="term" value="C:nucleus"/>
    <property type="evidence" value="ECO:0007669"/>
    <property type="project" value="TreeGrafter"/>
</dbReference>